<dbReference type="HOGENOM" id="CLU_1429394_0_0_1"/>
<evidence type="ECO:0000313" key="2">
    <source>
        <dbReference type="EMBL" id="EDW70989.2"/>
    </source>
</evidence>
<dbReference type="STRING" id="7244.B4LD82"/>
<protein>
    <submittedName>
        <fullName evidence="2">Uncharacterized protein</fullName>
    </submittedName>
</protein>
<evidence type="ECO:0000313" key="3">
    <source>
        <dbReference type="Proteomes" id="UP000008792"/>
    </source>
</evidence>
<feature type="signal peptide" evidence="1">
    <location>
        <begin position="1"/>
        <end position="20"/>
    </location>
</feature>
<name>B4LD82_DROVI</name>
<dbReference type="InParanoid" id="B4LD82"/>
<sequence length="220" mass="23111">MWKSISYVVMFLGLLELSRAQRPSFAGARPPGGLSQKDKYHAAQNTAVENITGVDIATRFGEDAVAQQSQTINLAYGAAQRPPMGVPLVLPISSYVPDVASIAPTATSAAVDFANRVGGTDGAVNTPIAGIPNAPSARPIASVGSFATARPIASVGGIRPVPNALPIDAHGDQDYVNHLSQLPVDNQPFWFLNYQAIESLRNSSRPNVSALENRGSFFAG</sequence>
<dbReference type="AlphaFoldDB" id="B4LD82"/>
<reference evidence="2 3" key="1">
    <citation type="journal article" date="2007" name="Nature">
        <title>Evolution of genes and genomes on the Drosophila phylogeny.</title>
        <authorList>
            <consortium name="Drosophila 12 Genomes Consortium"/>
            <person name="Clark A.G."/>
            <person name="Eisen M.B."/>
            <person name="Smith D.R."/>
            <person name="Bergman C.M."/>
            <person name="Oliver B."/>
            <person name="Markow T.A."/>
            <person name="Kaufman T.C."/>
            <person name="Kellis M."/>
            <person name="Gelbart W."/>
            <person name="Iyer V.N."/>
            <person name="Pollard D.A."/>
            <person name="Sackton T.B."/>
            <person name="Larracuente A.M."/>
            <person name="Singh N.D."/>
            <person name="Abad J.P."/>
            <person name="Abt D.N."/>
            <person name="Adryan B."/>
            <person name="Aguade M."/>
            <person name="Akashi H."/>
            <person name="Anderson W.W."/>
            <person name="Aquadro C.F."/>
            <person name="Ardell D.H."/>
            <person name="Arguello R."/>
            <person name="Artieri C.G."/>
            <person name="Barbash D.A."/>
            <person name="Barker D."/>
            <person name="Barsanti P."/>
            <person name="Batterham P."/>
            <person name="Batzoglou S."/>
            <person name="Begun D."/>
            <person name="Bhutkar A."/>
            <person name="Blanco E."/>
            <person name="Bosak S.A."/>
            <person name="Bradley R.K."/>
            <person name="Brand A.D."/>
            <person name="Brent M.R."/>
            <person name="Brooks A.N."/>
            <person name="Brown R.H."/>
            <person name="Butlin R.K."/>
            <person name="Caggese C."/>
            <person name="Calvi B.R."/>
            <person name="Bernardo de Carvalho A."/>
            <person name="Caspi A."/>
            <person name="Castrezana S."/>
            <person name="Celniker S.E."/>
            <person name="Chang J.L."/>
            <person name="Chapple C."/>
            <person name="Chatterji S."/>
            <person name="Chinwalla A."/>
            <person name="Civetta A."/>
            <person name="Clifton S.W."/>
            <person name="Comeron J.M."/>
            <person name="Costello J.C."/>
            <person name="Coyne J.A."/>
            <person name="Daub J."/>
            <person name="David R.G."/>
            <person name="Delcher A.L."/>
            <person name="Delehaunty K."/>
            <person name="Do C.B."/>
            <person name="Ebling H."/>
            <person name="Edwards K."/>
            <person name="Eickbush T."/>
            <person name="Evans J.D."/>
            <person name="Filipski A."/>
            <person name="Findeiss S."/>
            <person name="Freyhult E."/>
            <person name="Fulton L."/>
            <person name="Fulton R."/>
            <person name="Garcia A.C."/>
            <person name="Gardiner A."/>
            <person name="Garfield D.A."/>
            <person name="Garvin B.E."/>
            <person name="Gibson G."/>
            <person name="Gilbert D."/>
            <person name="Gnerre S."/>
            <person name="Godfrey J."/>
            <person name="Good R."/>
            <person name="Gotea V."/>
            <person name="Gravely B."/>
            <person name="Greenberg A.J."/>
            <person name="Griffiths-Jones S."/>
            <person name="Gross S."/>
            <person name="Guigo R."/>
            <person name="Gustafson E.A."/>
            <person name="Haerty W."/>
            <person name="Hahn M.W."/>
            <person name="Halligan D.L."/>
            <person name="Halpern A.L."/>
            <person name="Halter G.M."/>
            <person name="Han M.V."/>
            <person name="Heger A."/>
            <person name="Hillier L."/>
            <person name="Hinrichs A.S."/>
            <person name="Holmes I."/>
            <person name="Hoskins R.A."/>
            <person name="Hubisz M.J."/>
            <person name="Hultmark D."/>
            <person name="Huntley M.A."/>
            <person name="Jaffe D.B."/>
            <person name="Jagadeeshan S."/>
            <person name="Jeck W.R."/>
            <person name="Johnson J."/>
            <person name="Jones C.D."/>
            <person name="Jordan W.C."/>
            <person name="Karpen G.H."/>
            <person name="Kataoka E."/>
            <person name="Keightley P.D."/>
            <person name="Kheradpour P."/>
            <person name="Kirkness E.F."/>
            <person name="Koerich L.B."/>
            <person name="Kristiansen K."/>
            <person name="Kudrna D."/>
            <person name="Kulathinal R.J."/>
            <person name="Kumar S."/>
            <person name="Kwok R."/>
            <person name="Lander E."/>
            <person name="Langley C.H."/>
            <person name="Lapoint R."/>
            <person name="Lazzaro B.P."/>
            <person name="Lee S.J."/>
            <person name="Levesque L."/>
            <person name="Li R."/>
            <person name="Lin C.F."/>
            <person name="Lin M.F."/>
            <person name="Lindblad-Toh K."/>
            <person name="Llopart A."/>
            <person name="Long M."/>
            <person name="Low L."/>
            <person name="Lozovsky E."/>
            <person name="Lu J."/>
            <person name="Luo M."/>
            <person name="Machado C.A."/>
            <person name="Makalowski W."/>
            <person name="Marzo M."/>
            <person name="Matsuda M."/>
            <person name="Matzkin L."/>
            <person name="McAllister B."/>
            <person name="McBride C.S."/>
            <person name="McKernan B."/>
            <person name="McKernan K."/>
            <person name="Mendez-Lago M."/>
            <person name="Minx P."/>
            <person name="Mollenhauer M.U."/>
            <person name="Montooth K."/>
            <person name="Mount S.M."/>
            <person name="Mu X."/>
            <person name="Myers E."/>
            <person name="Negre B."/>
            <person name="Newfeld S."/>
            <person name="Nielsen R."/>
            <person name="Noor M.A."/>
            <person name="O'Grady P."/>
            <person name="Pachter L."/>
            <person name="Papaceit M."/>
            <person name="Parisi M.J."/>
            <person name="Parisi M."/>
            <person name="Parts L."/>
            <person name="Pedersen J.S."/>
            <person name="Pesole G."/>
            <person name="Phillippy A.M."/>
            <person name="Ponting C.P."/>
            <person name="Pop M."/>
            <person name="Porcelli D."/>
            <person name="Powell J.R."/>
            <person name="Prohaska S."/>
            <person name="Pruitt K."/>
            <person name="Puig M."/>
            <person name="Quesneville H."/>
            <person name="Ram K.R."/>
            <person name="Rand D."/>
            <person name="Rasmussen M.D."/>
            <person name="Reed L.K."/>
            <person name="Reenan R."/>
            <person name="Reily A."/>
            <person name="Remington K.A."/>
            <person name="Rieger T.T."/>
            <person name="Ritchie M.G."/>
            <person name="Robin C."/>
            <person name="Rogers Y.H."/>
            <person name="Rohde C."/>
            <person name="Rozas J."/>
            <person name="Rubenfield M.J."/>
            <person name="Ruiz A."/>
            <person name="Russo S."/>
            <person name="Salzberg S.L."/>
            <person name="Sanchez-Gracia A."/>
            <person name="Saranga D.J."/>
            <person name="Sato H."/>
            <person name="Schaeffer S.W."/>
            <person name="Schatz M.C."/>
            <person name="Schlenke T."/>
            <person name="Schwartz R."/>
            <person name="Segarra C."/>
            <person name="Singh R.S."/>
            <person name="Sirot L."/>
            <person name="Sirota M."/>
            <person name="Sisneros N.B."/>
            <person name="Smith C.D."/>
            <person name="Smith T.F."/>
            <person name="Spieth J."/>
            <person name="Stage D.E."/>
            <person name="Stark A."/>
            <person name="Stephan W."/>
            <person name="Strausberg R.L."/>
            <person name="Strempel S."/>
            <person name="Sturgill D."/>
            <person name="Sutton G."/>
            <person name="Sutton G.G."/>
            <person name="Tao W."/>
            <person name="Teichmann S."/>
            <person name="Tobari Y.N."/>
            <person name="Tomimura Y."/>
            <person name="Tsolas J.M."/>
            <person name="Valente V.L."/>
            <person name="Venter E."/>
            <person name="Venter J.C."/>
            <person name="Vicario S."/>
            <person name="Vieira F.G."/>
            <person name="Vilella A.J."/>
            <person name="Villasante A."/>
            <person name="Walenz B."/>
            <person name="Wang J."/>
            <person name="Wasserman M."/>
            <person name="Watts T."/>
            <person name="Wilson D."/>
            <person name="Wilson R.K."/>
            <person name="Wing R.A."/>
            <person name="Wolfner M.F."/>
            <person name="Wong A."/>
            <person name="Wong G.K."/>
            <person name="Wu C.I."/>
            <person name="Wu G."/>
            <person name="Yamamoto D."/>
            <person name="Yang H.P."/>
            <person name="Yang S.P."/>
            <person name="Yorke J.A."/>
            <person name="Yoshida K."/>
            <person name="Zdobnov E."/>
            <person name="Zhang P."/>
            <person name="Zhang Y."/>
            <person name="Zimin A.V."/>
            <person name="Baldwin J."/>
            <person name="Abdouelleil A."/>
            <person name="Abdulkadir J."/>
            <person name="Abebe A."/>
            <person name="Abera B."/>
            <person name="Abreu J."/>
            <person name="Acer S.C."/>
            <person name="Aftuck L."/>
            <person name="Alexander A."/>
            <person name="An P."/>
            <person name="Anderson E."/>
            <person name="Anderson S."/>
            <person name="Arachi H."/>
            <person name="Azer M."/>
            <person name="Bachantsang P."/>
            <person name="Barry A."/>
            <person name="Bayul T."/>
            <person name="Berlin A."/>
            <person name="Bessette D."/>
            <person name="Bloom T."/>
            <person name="Blye J."/>
            <person name="Boguslavskiy L."/>
            <person name="Bonnet C."/>
            <person name="Boukhgalter B."/>
            <person name="Bourzgui I."/>
            <person name="Brown A."/>
            <person name="Cahill P."/>
            <person name="Channer S."/>
            <person name="Cheshatsang Y."/>
            <person name="Chuda L."/>
            <person name="Citroen M."/>
            <person name="Collymore A."/>
            <person name="Cooke P."/>
            <person name="Costello M."/>
            <person name="D'Aco K."/>
            <person name="Daza R."/>
            <person name="De Haan G."/>
            <person name="DeGray S."/>
            <person name="DeMaso C."/>
            <person name="Dhargay N."/>
            <person name="Dooley K."/>
            <person name="Dooley E."/>
            <person name="Doricent M."/>
            <person name="Dorje P."/>
            <person name="Dorjee K."/>
            <person name="Dupes A."/>
            <person name="Elong R."/>
            <person name="Falk J."/>
            <person name="Farina A."/>
            <person name="Faro S."/>
            <person name="Ferguson D."/>
            <person name="Fisher S."/>
            <person name="Foley C.D."/>
            <person name="Franke A."/>
            <person name="Friedrich D."/>
            <person name="Gadbois L."/>
            <person name="Gearin G."/>
            <person name="Gearin C.R."/>
            <person name="Giannoukos G."/>
            <person name="Goode T."/>
            <person name="Graham J."/>
            <person name="Grandbois E."/>
            <person name="Grewal S."/>
            <person name="Gyaltsen K."/>
            <person name="Hafez N."/>
            <person name="Hagos B."/>
            <person name="Hall J."/>
            <person name="Henson C."/>
            <person name="Hollinger A."/>
            <person name="Honan T."/>
            <person name="Huard M.D."/>
            <person name="Hughes L."/>
            <person name="Hurhula B."/>
            <person name="Husby M.E."/>
            <person name="Kamat A."/>
            <person name="Kanga B."/>
            <person name="Kashin S."/>
            <person name="Khazanovich D."/>
            <person name="Kisner P."/>
            <person name="Lance K."/>
            <person name="Lara M."/>
            <person name="Lee W."/>
            <person name="Lennon N."/>
            <person name="Letendre F."/>
            <person name="LeVine R."/>
            <person name="Lipovsky A."/>
            <person name="Liu X."/>
            <person name="Liu J."/>
            <person name="Liu S."/>
            <person name="Lokyitsang T."/>
            <person name="Lokyitsang Y."/>
            <person name="Lubonja R."/>
            <person name="Lui A."/>
            <person name="MacDonald P."/>
            <person name="Magnisalis V."/>
            <person name="Maru K."/>
            <person name="Matthews C."/>
            <person name="McCusker W."/>
            <person name="McDonough S."/>
            <person name="Mehta T."/>
            <person name="Meldrim J."/>
            <person name="Meneus L."/>
            <person name="Mihai O."/>
            <person name="Mihalev A."/>
            <person name="Mihova T."/>
            <person name="Mittelman R."/>
            <person name="Mlenga V."/>
            <person name="Montmayeur A."/>
            <person name="Mulrain L."/>
            <person name="Navidi A."/>
            <person name="Naylor J."/>
            <person name="Negash T."/>
            <person name="Nguyen T."/>
            <person name="Nguyen N."/>
            <person name="Nicol R."/>
            <person name="Norbu C."/>
            <person name="Norbu N."/>
            <person name="Novod N."/>
            <person name="O'Neill B."/>
            <person name="Osman S."/>
            <person name="Markiewicz E."/>
            <person name="Oyono O.L."/>
            <person name="Patti C."/>
            <person name="Phunkhang P."/>
            <person name="Pierre F."/>
            <person name="Priest M."/>
            <person name="Raghuraman S."/>
            <person name="Rege F."/>
            <person name="Reyes R."/>
            <person name="Rise C."/>
            <person name="Rogov P."/>
            <person name="Ross K."/>
            <person name="Ryan E."/>
            <person name="Settipalli S."/>
            <person name="Shea T."/>
            <person name="Sherpa N."/>
            <person name="Shi L."/>
            <person name="Shih D."/>
            <person name="Sparrow T."/>
            <person name="Spaulding J."/>
            <person name="Stalker J."/>
            <person name="Stange-Thomann N."/>
            <person name="Stavropoulos S."/>
            <person name="Stone C."/>
            <person name="Strader C."/>
            <person name="Tesfaye S."/>
            <person name="Thomson T."/>
            <person name="Thoulutsang Y."/>
            <person name="Thoulutsang D."/>
            <person name="Topham K."/>
            <person name="Topping I."/>
            <person name="Tsamla T."/>
            <person name="Vassiliev H."/>
            <person name="Vo A."/>
            <person name="Wangchuk T."/>
            <person name="Wangdi T."/>
            <person name="Weiand M."/>
            <person name="Wilkinson J."/>
            <person name="Wilson A."/>
            <person name="Yadav S."/>
            <person name="Young G."/>
            <person name="Yu Q."/>
            <person name="Zembek L."/>
            <person name="Zhong D."/>
            <person name="Zimmer A."/>
            <person name="Zwirko Z."/>
            <person name="Jaffe D.B."/>
            <person name="Alvarez P."/>
            <person name="Brockman W."/>
            <person name="Butler J."/>
            <person name="Chin C."/>
            <person name="Gnerre S."/>
            <person name="Grabherr M."/>
            <person name="Kleber M."/>
            <person name="Mauceli E."/>
            <person name="MacCallum I."/>
        </authorList>
    </citation>
    <scope>NUCLEOTIDE SEQUENCE [LARGE SCALE GENOMIC DNA]</scope>
    <source>
        <strain evidence="3">Tucson 15010-1051.87</strain>
    </source>
</reference>
<dbReference type="OrthoDB" id="6612236at2759"/>
<dbReference type="eggNOG" id="ENOG502SCUV">
    <property type="taxonomic scope" value="Eukaryota"/>
</dbReference>
<keyword evidence="3" id="KW-1185">Reference proteome</keyword>
<dbReference type="EMBL" id="CH940647">
    <property type="protein sequence ID" value="EDW70989.2"/>
    <property type="molecule type" value="Genomic_DNA"/>
</dbReference>
<evidence type="ECO:0000256" key="1">
    <source>
        <dbReference type="SAM" id="SignalP"/>
    </source>
</evidence>
<keyword evidence="1" id="KW-0732">Signal</keyword>
<organism evidence="2 3">
    <name type="scientific">Drosophila virilis</name>
    <name type="common">Fruit fly</name>
    <dbReference type="NCBI Taxonomy" id="7244"/>
    <lineage>
        <taxon>Eukaryota</taxon>
        <taxon>Metazoa</taxon>
        <taxon>Ecdysozoa</taxon>
        <taxon>Arthropoda</taxon>
        <taxon>Hexapoda</taxon>
        <taxon>Insecta</taxon>
        <taxon>Pterygota</taxon>
        <taxon>Neoptera</taxon>
        <taxon>Endopterygota</taxon>
        <taxon>Diptera</taxon>
        <taxon>Brachycera</taxon>
        <taxon>Muscomorpha</taxon>
        <taxon>Ephydroidea</taxon>
        <taxon>Drosophilidae</taxon>
        <taxon>Drosophila</taxon>
    </lineage>
</organism>
<proteinExistence type="predicted"/>
<dbReference type="KEGG" id="dvi:6623876"/>
<gene>
    <name evidence="2" type="primary">Dvir\GJ14087</name>
    <name evidence="2" type="ORF">Dvir_GJ14087</name>
</gene>
<accession>B4LD82</accession>
<dbReference type="Proteomes" id="UP000008792">
    <property type="component" value="Unassembled WGS sequence"/>
</dbReference>
<feature type="chain" id="PRO_5006457116" evidence="1">
    <location>
        <begin position="21"/>
        <end position="220"/>
    </location>
</feature>